<evidence type="ECO:0000313" key="6">
    <source>
        <dbReference type="EMBL" id="GMT14436.1"/>
    </source>
</evidence>
<dbReference type="GO" id="GO:0097546">
    <property type="term" value="C:ciliary base"/>
    <property type="evidence" value="ECO:0007669"/>
    <property type="project" value="TreeGrafter"/>
</dbReference>
<evidence type="ECO:0000256" key="1">
    <source>
        <dbReference type="ARBA" id="ARBA00004138"/>
    </source>
</evidence>
<keyword evidence="7" id="KW-1185">Reference proteome</keyword>
<dbReference type="GO" id="GO:0036064">
    <property type="term" value="C:ciliary basal body"/>
    <property type="evidence" value="ECO:0007669"/>
    <property type="project" value="TreeGrafter"/>
</dbReference>
<comment type="similarity">
    <text evidence="2">Belongs to the IFT56 family.</text>
</comment>
<evidence type="ECO:0000256" key="5">
    <source>
        <dbReference type="ARBA" id="ARBA00023273"/>
    </source>
</evidence>
<dbReference type="PANTHER" id="PTHR14781:SF0">
    <property type="entry name" value="INTRAFLAGELLAR TRANSPORT PROTEIN 56"/>
    <property type="match status" value="1"/>
</dbReference>
<evidence type="ECO:0000256" key="3">
    <source>
        <dbReference type="ARBA" id="ARBA00022737"/>
    </source>
</evidence>
<proteinExistence type="inferred from homology"/>
<comment type="caution">
    <text evidence="6">The sequence shown here is derived from an EMBL/GenBank/DDBJ whole genome shotgun (WGS) entry which is preliminary data.</text>
</comment>
<evidence type="ECO:0000256" key="4">
    <source>
        <dbReference type="ARBA" id="ARBA00022803"/>
    </source>
</evidence>
<protein>
    <submittedName>
        <fullName evidence="6">Uncharacterized protein</fullName>
    </submittedName>
</protein>
<keyword evidence="5" id="KW-0966">Cell projection</keyword>
<dbReference type="GO" id="GO:0030992">
    <property type="term" value="C:intraciliary transport particle B"/>
    <property type="evidence" value="ECO:0007669"/>
    <property type="project" value="TreeGrafter"/>
</dbReference>
<keyword evidence="4" id="KW-0802">TPR repeat</keyword>
<evidence type="ECO:0000256" key="2">
    <source>
        <dbReference type="ARBA" id="ARBA00007834"/>
    </source>
</evidence>
<dbReference type="GO" id="GO:0035735">
    <property type="term" value="P:intraciliary transport involved in cilium assembly"/>
    <property type="evidence" value="ECO:0007669"/>
    <property type="project" value="TreeGrafter"/>
</dbReference>
<dbReference type="InterPro" id="IPR030511">
    <property type="entry name" value="TTC26"/>
</dbReference>
<dbReference type="SUPFAM" id="SSF48452">
    <property type="entry name" value="TPR-like"/>
    <property type="match status" value="1"/>
</dbReference>
<accession>A0AAV5V6T0</accession>
<dbReference type="AlphaFoldDB" id="A0AAV5V6T0"/>
<dbReference type="EMBL" id="BTSY01000002">
    <property type="protein sequence ID" value="GMT14436.1"/>
    <property type="molecule type" value="Genomic_DNA"/>
</dbReference>
<dbReference type="Proteomes" id="UP001432322">
    <property type="component" value="Unassembled WGS sequence"/>
</dbReference>
<keyword evidence="3" id="KW-0677">Repeat</keyword>
<gene>
    <name evidence="6" type="ORF">PFISCL1PPCAC_5733</name>
</gene>
<dbReference type="GO" id="GO:0035720">
    <property type="term" value="P:intraciliary anterograde transport"/>
    <property type="evidence" value="ECO:0007669"/>
    <property type="project" value="TreeGrafter"/>
</dbReference>
<dbReference type="InterPro" id="IPR011990">
    <property type="entry name" value="TPR-like_helical_dom_sf"/>
</dbReference>
<dbReference type="PANTHER" id="PTHR14781">
    <property type="entry name" value="INTRAFLAGELLAR TRANSPORT PROTEIN 56"/>
    <property type="match status" value="1"/>
</dbReference>
<organism evidence="6 7">
    <name type="scientific">Pristionchus fissidentatus</name>
    <dbReference type="NCBI Taxonomy" id="1538716"/>
    <lineage>
        <taxon>Eukaryota</taxon>
        <taxon>Metazoa</taxon>
        <taxon>Ecdysozoa</taxon>
        <taxon>Nematoda</taxon>
        <taxon>Chromadorea</taxon>
        <taxon>Rhabditida</taxon>
        <taxon>Rhabditina</taxon>
        <taxon>Diplogasteromorpha</taxon>
        <taxon>Diplogasteroidea</taxon>
        <taxon>Neodiplogasteridae</taxon>
        <taxon>Pristionchus</taxon>
    </lineage>
</organism>
<dbReference type="Gene3D" id="1.25.40.10">
    <property type="entry name" value="Tetratricopeptide repeat domain"/>
    <property type="match status" value="1"/>
</dbReference>
<evidence type="ECO:0000313" key="7">
    <source>
        <dbReference type="Proteomes" id="UP001432322"/>
    </source>
</evidence>
<sequence length="364" mass="41408">NMVALYFYSALSQFKQELFGPAEDTLKEFMKVCPDSPAALNLYNCIKFRSNKPVNMDITSLSTLYPSARLLFKHNHVIFTGGTNALQVLPTLIDDVPEALLNLTIYHLNRDDYDAAFKLIDPYTPTTPYGFLLKAIVCLLIGQTKFNGKYMMEAREYFQQVGTDRNITNTLNGRLAMSAYFFLAGLWDDCIWYLLSVKDLFELDDRYNLNYGQALVMNERYADAINVLNLVNTLRTPLYTQFLVKAYVMNGQAQHAWDVFMKVRNSNESAVLLKIIAEDSCKTRQFYSMVRAYDALEKIDPSPDHWIGKRAAVSGQFIQLVKGNSTGKEMSEVLQYLQNGNHSQIESITRTIASWCANNGVQLS</sequence>
<name>A0AAV5V6T0_9BILA</name>
<comment type="subcellular location">
    <subcellularLocation>
        <location evidence="1">Cell projection</location>
        <location evidence="1">Cilium</location>
    </subcellularLocation>
</comment>
<feature type="non-terminal residue" evidence="6">
    <location>
        <position position="1"/>
    </location>
</feature>
<dbReference type="GO" id="GO:0120170">
    <property type="term" value="F:intraciliary transport particle B binding"/>
    <property type="evidence" value="ECO:0007669"/>
    <property type="project" value="TreeGrafter"/>
</dbReference>
<reference evidence="6" key="1">
    <citation type="submission" date="2023-10" db="EMBL/GenBank/DDBJ databases">
        <title>Genome assembly of Pristionchus species.</title>
        <authorList>
            <person name="Yoshida K."/>
            <person name="Sommer R.J."/>
        </authorList>
    </citation>
    <scope>NUCLEOTIDE SEQUENCE</scope>
    <source>
        <strain evidence="6">RS5133</strain>
    </source>
</reference>